<evidence type="ECO:0000256" key="6">
    <source>
        <dbReference type="SAM" id="MobiDB-lite"/>
    </source>
</evidence>
<protein>
    <recommendedName>
        <fullName evidence="7">Protein kinase domain-containing protein</fullName>
    </recommendedName>
</protein>
<dbReference type="GO" id="GO:0005524">
    <property type="term" value="F:ATP binding"/>
    <property type="evidence" value="ECO:0007669"/>
    <property type="project" value="UniProtKB-KW"/>
</dbReference>
<dbReference type="InterPro" id="IPR008271">
    <property type="entry name" value="Ser/Thr_kinase_AS"/>
</dbReference>
<dbReference type="AlphaFoldDB" id="A0A9P6FBQ1"/>
<comment type="caution">
    <text evidence="8">The sequence shown here is derived from an EMBL/GenBank/DDBJ whole genome shotgun (WGS) entry which is preliminary data.</text>
</comment>
<evidence type="ECO:0000256" key="3">
    <source>
        <dbReference type="ARBA" id="ARBA00022741"/>
    </source>
</evidence>
<evidence type="ECO:0000259" key="7">
    <source>
        <dbReference type="PROSITE" id="PS50011"/>
    </source>
</evidence>
<dbReference type="PANTHER" id="PTHR24351">
    <property type="entry name" value="RIBOSOMAL PROTEIN S6 KINASE"/>
    <property type="match status" value="1"/>
</dbReference>
<dbReference type="EMBL" id="JAAAXW010000047">
    <property type="protein sequence ID" value="KAF9547077.1"/>
    <property type="molecule type" value="Genomic_DNA"/>
</dbReference>
<evidence type="ECO:0000256" key="5">
    <source>
        <dbReference type="ARBA" id="ARBA00022840"/>
    </source>
</evidence>
<organism evidence="8 9">
    <name type="scientific">Mortierella hygrophila</name>
    <dbReference type="NCBI Taxonomy" id="979708"/>
    <lineage>
        <taxon>Eukaryota</taxon>
        <taxon>Fungi</taxon>
        <taxon>Fungi incertae sedis</taxon>
        <taxon>Mucoromycota</taxon>
        <taxon>Mortierellomycotina</taxon>
        <taxon>Mortierellomycetes</taxon>
        <taxon>Mortierellales</taxon>
        <taxon>Mortierellaceae</taxon>
        <taxon>Mortierella</taxon>
    </lineage>
</organism>
<evidence type="ECO:0000313" key="9">
    <source>
        <dbReference type="Proteomes" id="UP000723463"/>
    </source>
</evidence>
<keyword evidence="4" id="KW-0418">Kinase</keyword>
<keyword evidence="5" id="KW-0067">ATP-binding</keyword>
<evidence type="ECO:0000313" key="8">
    <source>
        <dbReference type="EMBL" id="KAF9547077.1"/>
    </source>
</evidence>
<name>A0A9P6FBQ1_9FUNG</name>
<dbReference type="GO" id="GO:0004674">
    <property type="term" value="F:protein serine/threonine kinase activity"/>
    <property type="evidence" value="ECO:0007669"/>
    <property type="project" value="UniProtKB-KW"/>
</dbReference>
<dbReference type="PROSITE" id="PS50011">
    <property type="entry name" value="PROTEIN_KINASE_DOM"/>
    <property type="match status" value="1"/>
</dbReference>
<dbReference type="SUPFAM" id="SSF56112">
    <property type="entry name" value="Protein kinase-like (PK-like)"/>
    <property type="match status" value="1"/>
</dbReference>
<feature type="compositionally biased region" description="Basic and acidic residues" evidence="6">
    <location>
        <begin position="231"/>
        <end position="240"/>
    </location>
</feature>
<dbReference type="PROSITE" id="PS00108">
    <property type="entry name" value="PROTEIN_KINASE_ST"/>
    <property type="match status" value="1"/>
</dbReference>
<dbReference type="InterPro" id="IPR000719">
    <property type="entry name" value="Prot_kinase_dom"/>
</dbReference>
<keyword evidence="2" id="KW-0808">Transferase</keyword>
<gene>
    <name evidence="8" type="ORF">EC957_008926</name>
</gene>
<evidence type="ECO:0000256" key="2">
    <source>
        <dbReference type="ARBA" id="ARBA00022679"/>
    </source>
</evidence>
<keyword evidence="9" id="KW-1185">Reference proteome</keyword>
<keyword evidence="1" id="KW-0723">Serine/threonine-protein kinase</keyword>
<feature type="domain" description="Protein kinase" evidence="7">
    <location>
        <begin position="1"/>
        <end position="229"/>
    </location>
</feature>
<evidence type="ECO:0000256" key="4">
    <source>
        <dbReference type="ARBA" id="ARBA00022777"/>
    </source>
</evidence>
<dbReference type="Pfam" id="PF00069">
    <property type="entry name" value="Pkinase"/>
    <property type="match status" value="1"/>
</dbReference>
<feature type="region of interest" description="Disordered" evidence="6">
    <location>
        <begin position="225"/>
        <end position="260"/>
    </location>
</feature>
<keyword evidence="3" id="KW-0547">Nucleotide-binding</keyword>
<evidence type="ECO:0000256" key="1">
    <source>
        <dbReference type="ARBA" id="ARBA00022527"/>
    </source>
</evidence>
<dbReference type="Gene3D" id="1.10.510.10">
    <property type="entry name" value="Transferase(Phosphotransferase) domain 1"/>
    <property type="match status" value="1"/>
</dbReference>
<accession>A0A9P6FBQ1</accession>
<proteinExistence type="predicted"/>
<sequence length="291" mass="31984">MDVKQGFLILMSATTPNYVKTGASPIQIGNQVYQCSDKLRSSLETLLEDAWKDHHSTKLSEEQAAPLMTSVVQVLHYLHTIDFVHQDIKLGNILIDDNGSAKLAGFGMSYCEQNGRKINDKVKAAYHASEMASTDALSPAIDAYAFEATLYQLLVRKGYDRQGWPDVTTESVSEFAIKVLRGALDPSPRGCHLVVTRATFRDLLSDDTDNVDDDDAEVEVAQDVEDAQAEEGDKGKEVQRNSDIAEAGEETAKDDQDTTNANIAEEQINDKDKKCLCTAYSSSDTDNDYGS</sequence>
<reference evidence="8" key="1">
    <citation type="journal article" date="2020" name="Fungal Divers.">
        <title>Resolving the Mortierellaceae phylogeny through synthesis of multi-gene phylogenetics and phylogenomics.</title>
        <authorList>
            <person name="Vandepol N."/>
            <person name="Liber J."/>
            <person name="Desiro A."/>
            <person name="Na H."/>
            <person name="Kennedy M."/>
            <person name="Barry K."/>
            <person name="Grigoriev I.V."/>
            <person name="Miller A.N."/>
            <person name="O'Donnell K."/>
            <person name="Stajich J.E."/>
            <person name="Bonito G."/>
        </authorList>
    </citation>
    <scope>NUCLEOTIDE SEQUENCE</scope>
    <source>
        <strain evidence="8">NRRL 2591</strain>
    </source>
</reference>
<dbReference type="InterPro" id="IPR011009">
    <property type="entry name" value="Kinase-like_dom_sf"/>
</dbReference>
<dbReference type="Proteomes" id="UP000723463">
    <property type="component" value="Unassembled WGS sequence"/>
</dbReference>
<dbReference type="SMART" id="SM00220">
    <property type="entry name" value="S_TKc"/>
    <property type="match status" value="1"/>
</dbReference>